<name>A0A5C3FHA9_PSEA2</name>
<evidence type="ECO:0000313" key="4">
    <source>
        <dbReference type="Proteomes" id="UP000325008"/>
    </source>
</evidence>
<protein>
    <submittedName>
        <fullName evidence="3">Uncharacterized protein</fullName>
    </submittedName>
</protein>
<feature type="compositionally biased region" description="Low complexity" evidence="2">
    <location>
        <begin position="60"/>
        <end position="73"/>
    </location>
</feature>
<feature type="region of interest" description="Disordered" evidence="2">
    <location>
        <begin position="589"/>
        <end position="623"/>
    </location>
</feature>
<feature type="region of interest" description="Disordered" evidence="2">
    <location>
        <begin position="163"/>
        <end position="209"/>
    </location>
</feature>
<evidence type="ECO:0000256" key="1">
    <source>
        <dbReference type="SAM" id="Coils"/>
    </source>
</evidence>
<dbReference type="Proteomes" id="UP000325008">
    <property type="component" value="Unassembled WGS sequence"/>
</dbReference>
<feature type="compositionally biased region" description="Low complexity" evidence="2">
    <location>
        <begin position="10"/>
        <end position="24"/>
    </location>
</feature>
<dbReference type="AlphaFoldDB" id="A0A5C3FHA9"/>
<keyword evidence="4" id="KW-1185">Reference proteome</keyword>
<feature type="compositionally biased region" description="Acidic residues" evidence="2">
    <location>
        <begin position="550"/>
        <end position="562"/>
    </location>
</feature>
<feature type="compositionally biased region" description="Pro residues" evidence="2">
    <location>
        <begin position="74"/>
        <end position="89"/>
    </location>
</feature>
<keyword evidence="1" id="KW-0175">Coiled coil</keyword>
<organism evidence="3 4">
    <name type="scientific">Pseudozyma antarctica</name>
    <name type="common">Yeast</name>
    <name type="synonym">Candida antarctica</name>
    <dbReference type="NCBI Taxonomy" id="84753"/>
    <lineage>
        <taxon>Eukaryota</taxon>
        <taxon>Fungi</taxon>
        <taxon>Dikarya</taxon>
        <taxon>Basidiomycota</taxon>
        <taxon>Ustilaginomycotina</taxon>
        <taxon>Ustilaginomycetes</taxon>
        <taxon>Ustilaginales</taxon>
        <taxon>Ustilaginaceae</taxon>
        <taxon>Moesziomyces</taxon>
    </lineage>
</organism>
<feature type="region of interest" description="Disordered" evidence="2">
    <location>
        <begin position="1"/>
        <end position="116"/>
    </location>
</feature>
<evidence type="ECO:0000256" key="2">
    <source>
        <dbReference type="SAM" id="MobiDB-lite"/>
    </source>
</evidence>
<feature type="coiled-coil region" evidence="1">
    <location>
        <begin position="396"/>
        <end position="423"/>
    </location>
</feature>
<gene>
    <name evidence="3" type="ORF">PSANT_00595</name>
</gene>
<feature type="compositionally biased region" description="Low complexity" evidence="2">
    <location>
        <begin position="90"/>
        <end position="116"/>
    </location>
</feature>
<feature type="compositionally biased region" description="Low complexity" evidence="2">
    <location>
        <begin position="196"/>
        <end position="208"/>
    </location>
</feature>
<dbReference type="EMBL" id="OOIQ01000001">
    <property type="protein sequence ID" value="SPO42911.1"/>
    <property type="molecule type" value="Genomic_DNA"/>
</dbReference>
<reference evidence="3" key="1">
    <citation type="submission" date="2018-03" db="EMBL/GenBank/DDBJ databases">
        <authorList>
            <person name="Guldener U."/>
        </authorList>
    </citation>
    <scope>NUCLEOTIDE SEQUENCE [LARGE SCALE GENOMIC DNA]</scope>
    <source>
        <strain evidence="3">ATCC34888</strain>
    </source>
</reference>
<accession>A0A5C3FHA9</accession>
<feature type="region of interest" description="Disordered" evidence="2">
    <location>
        <begin position="534"/>
        <end position="564"/>
    </location>
</feature>
<comment type="caution">
    <text evidence="3">The sequence shown here is derived from an EMBL/GenBank/DDBJ whole genome shotgun (WGS) entry which is preliminary data.</text>
</comment>
<proteinExistence type="predicted"/>
<sequence length="725" mass="76582">MSELNNDPLAGAATEAAGASVAPAKIVTARKISRGTAHAAPVRHYRSNSKSNACQHTAAEEAGAGALTDSPRVLPSPVPPPASALPPTPTLASAASPASNRSTSRTSRTSSFASPSLLSKSIRKTLRHLSASLTPQERIELVHKINADLRPPHTSTVVLPFSRAPRSATPSPQSHPTIAVKMDSSASHASEDKRSSSSSSYVSSSDDAIPIHPSELRKTAAAGDDSLTPSAALESLRVLEHSFEKSAPNSPMDAAFTKDSDHSQSTVVTSPKVKLGAEAASPPSHKRNSSYRKSVPTLDELQGGTKRGVVSSDGSRPGSSIASSERVPSPTSATTETPSWISSLTTLEAIRVLAFQQAVNEPTSPYAATAPAAEAAASHEEVMALRYSLSFSLSRADKLAESLQRANEDKLKLETELEILRRNVLSMLGSRNMFSSPVASPSLPGYESAGRPLARDDIVEEEADPFEHAQASNAPPAAAAQAKTTRVAAAVSRPPRAGRAATATQSAAPGPAAAGGGVSIASLRKKNAALAATASSAAQRYEPPSRTTADDYETEDEEDEFDMYPYGAPLRKKALPEVSMTDFLNASRMSKTEIDQHDARRELERDDQSSYPASIASHSPLYDSRGDANRRGFFKGITKLVDDRSKRLSRRTSLASKPSIGSIGAPLMGRTASGYDMNKRNNAFGMQFEEQSIIPSARGRGNISLDSSLRESVERHSLRDAGILA</sequence>
<feature type="compositionally biased region" description="Low complexity" evidence="2">
    <location>
        <begin position="328"/>
        <end position="339"/>
    </location>
</feature>
<feature type="compositionally biased region" description="Basic and acidic residues" evidence="2">
    <location>
        <begin position="590"/>
        <end position="608"/>
    </location>
</feature>
<feature type="region of interest" description="Disordered" evidence="2">
    <location>
        <begin position="465"/>
        <end position="517"/>
    </location>
</feature>
<feature type="compositionally biased region" description="Polar residues" evidence="2">
    <location>
        <begin position="312"/>
        <end position="323"/>
    </location>
</feature>
<feature type="compositionally biased region" description="Low complexity" evidence="2">
    <location>
        <begin position="469"/>
        <end position="512"/>
    </location>
</feature>
<evidence type="ECO:0000313" key="3">
    <source>
        <dbReference type="EMBL" id="SPO42911.1"/>
    </source>
</evidence>
<dbReference type="OrthoDB" id="2554357at2759"/>
<feature type="region of interest" description="Disordered" evidence="2">
    <location>
        <begin position="244"/>
        <end position="339"/>
    </location>
</feature>